<feature type="transmembrane region" description="Helical" evidence="6">
    <location>
        <begin position="186"/>
        <end position="206"/>
    </location>
</feature>
<feature type="transmembrane region" description="Helical" evidence="6">
    <location>
        <begin position="155"/>
        <end position="174"/>
    </location>
</feature>
<dbReference type="PROSITE" id="PS00610">
    <property type="entry name" value="NA_NEUROTRAN_SYMP_1"/>
    <property type="match status" value="1"/>
</dbReference>
<keyword evidence="3 6" id="KW-0812">Transmembrane</keyword>
<dbReference type="GO" id="GO:0016020">
    <property type="term" value="C:membrane"/>
    <property type="evidence" value="ECO:0007669"/>
    <property type="project" value="UniProtKB-SubCell"/>
</dbReference>
<keyword evidence="2" id="KW-0813">Transport</keyword>
<protein>
    <recommendedName>
        <fullName evidence="8">Transporter</fullName>
    </recommendedName>
</protein>
<feature type="transmembrane region" description="Helical" evidence="6">
    <location>
        <begin position="262"/>
        <end position="284"/>
    </location>
</feature>
<dbReference type="EMBL" id="UINC01075872">
    <property type="protein sequence ID" value="SVC14484.1"/>
    <property type="molecule type" value="Genomic_DNA"/>
</dbReference>
<dbReference type="InterPro" id="IPR037272">
    <property type="entry name" value="SNS_sf"/>
</dbReference>
<reference evidence="7" key="1">
    <citation type="submission" date="2018-05" db="EMBL/GenBank/DDBJ databases">
        <authorList>
            <person name="Lanie J.A."/>
            <person name="Ng W.-L."/>
            <person name="Kazmierczak K.M."/>
            <person name="Andrzejewski T.M."/>
            <person name="Davidsen T.M."/>
            <person name="Wayne K.J."/>
            <person name="Tettelin H."/>
            <person name="Glass J.I."/>
            <person name="Rusch D."/>
            <person name="Podicherti R."/>
            <person name="Tsui H.-C.T."/>
            <person name="Winkler M.E."/>
        </authorList>
    </citation>
    <scope>NUCLEOTIDE SEQUENCE</scope>
</reference>
<dbReference type="PANTHER" id="PTHR42948">
    <property type="entry name" value="TRANSPORTER"/>
    <property type="match status" value="1"/>
</dbReference>
<dbReference type="SUPFAM" id="SSF161070">
    <property type="entry name" value="SNF-like"/>
    <property type="match status" value="1"/>
</dbReference>
<keyword evidence="5 6" id="KW-0472">Membrane</keyword>
<dbReference type="CDD" id="cd10336">
    <property type="entry name" value="SLC6sbd_Tyt1-Like"/>
    <property type="match status" value="1"/>
</dbReference>
<evidence type="ECO:0008006" key="8">
    <source>
        <dbReference type="Google" id="ProtNLM"/>
    </source>
</evidence>
<dbReference type="InterPro" id="IPR000175">
    <property type="entry name" value="Na/ntran_symport"/>
</dbReference>
<evidence type="ECO:0000256" key="6">
    <source>
        <dbReference type="SAM" id="Phobius"/>
    </source>
</evidence>
<feature type="transmembrane region" description="Helical" evidence="6">
    <location>
        <begin position="20"/>
        <end position="38"/>
    </location>
</feature>
<name>A0A382JPT1_9ZZZZ</name>
<dbReference type="PRINTS" id="PR00176">
    <property type="entry name" value="NANEUSMPORT"/>
</dbReference>
<dbReference type="AlphaFoldDB" id="A0A382JPT1"/>
<feature type="transmembrane region" description="Helical" evidence="6">
    <location>
        <begin position="50"/>
        <end position="71"/>
    </location>
</feature>
<evidence type="ECO:0000256" key="2">
    <source>
        <dbReference type="ARBA" id="ARBA00022448"/>
    </source>
</evidence>
<evidence type="ECO:0000313" key="7">
    <source>
        <dbReference type="EMBL" id="SVC14484.1"/>
    </source>
</evidence>
<feature type="transmembrane region" description="Helical" evidence="6">
    <location>
        <begin position="290"/>
        <end position="306"/>
    </location>
</feature>
<comment type="subcellular location">
    <subcellularLocation>
        <location evidence="1">Membrane</location>
        <topology evidence="1">Multi-pass membrane protein</topology>
    </subcellularLocation>
</comment>
<proteinExistence type="predicted"/>
<evidence type="ECO:0000256" key="5">
    <source>
        <dbReference type="ARBA" id="ARBA00023136"/>
    </source>
</evidence>
<dbReference type="InterPro" id="IPR047218">
    <property type="entry name" value="YocR/YhdH-like"/>
</dbReference>
<evidence type="ECO:0000256" key="4">
    <source>
        <dbReference type="ARBA" id="ARBA00022989"/>
    </source>
</evidence>
<accession>A0A382JPT1</accession>
<dbReference type="PANTHER" id="PTHR42948:SF1">
    <property type="entry name" value="TRANSPORTER"/>
    <property type="match status" value="1"/>
</dbReference>
<keyword evidence="4 6" id="KW-1133">Transmembrane helix</keyword>
<gene>
    <name evidence="7" type="ORF">METZ01_LOCUS267338</name>
</gene>
<evidence type="ECO:0000256" key="1">
    <source>
        <dbReference type="ARBA" id="ARBA00004141"/>
    </source>
</evidence>
<sequence>MEKSFDDDFKHEKWSSGNTFLLATIGAAVGLGNLWRFPFMAGQNGGGAFVLIYIGFVVFLCVPIMLAELAMGRRGQGSAITTMRNLSSEAGASSSWHVIGWLSIAVPLIGLSFYSVVAGWSIDYILQAALNAFSEFNGAESENAFNEMLASPVRVLFFHTLFLASAVFIVARGIGNGIELIAKFMMPGLFVILIVLAINSAVNADISSGLEFLFSPDISKITPRIVFLALGQAFFSVAIGVGVMITYGAYVPKQISLPKAALTIALADSAVALLAGIVIFPLVFSNGLDPAGGPGLIFITLPVAFGNMPGGHVVGFLFFVLLFFAAFSSVVGMLEPAVSWLEEHKGFSPPKMTIAAGAGGWLLGIAA</sequence>
<feature type="non-terminal residue" evidence="7">
    <location>
        <position position="367"/>
    </location>
</feature>
<feature type="transmembrane region" description="Helical" evidence="6">
    <location>
        <begin position="92"/>
        <end position="114"/>
    </location>
</feature>
<dbReference type="Pfam" id="PF00209">
    <property type="entry name" value="SNF"/>
    <property type="match status" value="2"/>
</dbReference>
<organism evidence="7">
    <name type="scientific">marine metagenome</name>
    <dbReference type="NCBI Taxonomy" id="408172"/>
    <lineage>
        <taxon>unclassified sequences</taxon>
        <taxon>metagenomes</taxon>
        <taxon>ecological metagenomes</taxon>
    </lineage>
</organism>
<dbReference type="Gene3D" id="1.20.1740.10">
    <property type="entry name" value="Amino acid/polyamine transporter I"/>
    <property type="match status" value="1"/>
</dbReference>
<evidence type="ECO:0000256" key="3">
    <source>
        <dbReference type="ARBA" id="ARBA00022692"/>
    </source>
</evidence>
<dbReference type="NCBIfam" id="NF037979">
    <property type="entry name" value="Na_transp"/>
    <property type="match status" value="1"/>
</dbReference>
<feature type="transmembrane region" description="Helical" evidence="6">
    <location>
        <begin position="313"/>
        <end position="334"/>
    </location>
</feature>
<feature type="transmembrane region" description="Helical" evidence="6">
    <location>
        <begin position="226"/>
        <end position="250"/>
    </location>
</feature>
<dbReference type="PROSITE" id="PS50267">
    <property type="entry name" value="NA_NEUROTRAN_SYMP_3"/>
    <property type="match status" value="1"/>
</dbReference>